<dbReference type="EMBL" id="VDEP01000147">
    <property type="protein sequence ID" value="KAA1127916.1"/>
    <property type="molecule type" value="Genomic_DNA"/>
</dbReference>
<name>A0A5B0RPL6_PUCGR</name>
<proteinExistence type="predicted"/>
<protein>
    <submittedName>
        <fullName evidence="1">Uncharacterized protein</fullName>
    </submittedName>
</protein>
<reference evidence="1 2" key="1">
    <citation type="submission" date="2019-05" db="EMBL/GenBank/DDBJ databases">
        <title>Emergence of the Ug99 lineage of the wheat stem rust pathogen through somatic hybridization.</title>
        <authorList>
            <person name="Li F."/>
            <person name="Upadhyaya N.M."/>
            <person name="Sperschneider J."/>
            <person name="Matny O."/>
            <person name="Nguyen-Phuc H."/>
            <person name="Mago R."/>
            <person name="Raley C."/>
            <person name="Miller M.E."/>
            <person name="Silverstein K.A.T."/>
            <person name="Henningsen E."/>
            <person name="Hirsch C.D."/>
            <person name="Visser B."/>
            <person name="Pretorius Z.A."/>
            <person name="Steffenson B.J."/>
            <person name="Schwessinger B."/>
            <person name="Dodds P.N."/>
            <person name="Figueroa M."/>
        </authorList>
    </citation>
    <scope>NUCLEOTIDE SEQUENCE [LARGE SCALE GENOMIC DNA]</scope>
    <source>
        <strain evidence="1 2">Ug99</strain>
    </source>
</reference>
<dbReference type="Proteomes" id="UP000325313">
    <property type="component" value="Unassembled WGS sequence"/>
</dbReference>
<gene>
    <name evidence="1" type="ORF">PGTUg99_010645</name>
</gene>
<sequence>MPGPSGTLMAQVPCGRVFARRNTGICVELAAIGEATLGPSNQWQSTGNQPFTKLTYLIKIKAQPASLVTHSCTLAKTHINIWVKSEQLSRRESIERPAVYHALMVKADITRQDSPICLACSSNMKDAYTDILLRFEL</sequence>
<evidence type="ECO:0000313" key="1">
    <source>
        <dbReference type="EMBL" id="KAA1127916.1"/>
    </source>
</evidence>
<dbReference type="AlphaFoldDB" id="A0A5B0RPL6"/>
<evidence type="ECO:0000313" key="2">
    <source>
        <dbReference type="Proteomes" id="UP000325313"/>
    </source>
</evidence>
<comment type="caution">
    <text evidence="1">The sequence shown here is derived from an EMBL/GenBank/DDBJ whole genome shotgun (WGS) entry which is preliminary data.</text>
</comment>
<accession>A0A5B0RPL6</accession>
<organism evidence="1 2">
    <name type="scientific">Puccinia graminis f. sp. tritici</name>
    <dbReference type="NCBI Taxonomy" id="56615"/>
    <lineage>
        <taxon>Eukaryota</taxon>
        <taxon>Fungi</taxon>
        <taxon>Dikarya</taxon>
        <taxon>Basidiomycota</taxon>
        <taxon>Pucciniomycotina</taxon>
        <taxon>Pucciniomycetes</taxon>
        <taxon>Pucciniales</taxon>
        <taxon>Pucciniaceae</taxon>
        <taxon>Puccinia</taxon>
    </lineage>
</organism>